<proteinExistence type="predicted"/>
<evidence type="ECO:0000313" key="1">
    <source>
        <dbReference type="EMBL" id="DAE21839.1"/>
    </source>
</evidence>
<name>A0A8S5QRE8_9CAUD</name>
<protein>
    <submittedName>
        <fullName evidence="1">Uncharacterized protein</fullName>
    </submittedName>
</protein>
<organism evidence="1">
    <name type="scientific">Myoviridae sp. ctoNH1</name>
    <dbReference type="NCBI Taxonomy" id="2826695"/>
    <lineage>
        <taxon>Viruses</taxon>
        <taxon>Duplodnaviria</taxon>
        <taxon>Heunggongvirae</taxon>
        <taxon>Uroviricota</taxon>
        <taxon>Caudoviricetes</taxon>
    </lineage>
</organism>
<dbReference type="EMBL" id="BK015718">
    <property type="protein sequence ID" value="DAE21839.1"/>
    <property type="molecule type" value="Genomic_DNA"/>
</dbReference>
<reference evidence="1" key="1">
    <citation type="journal article" date="2021" name="Proc. Natl. Acad. Sci. U.S.A.">
        <title>A Catalog of Tens of Thousands of Viruses from Human Metagenomes Reveals Hidden Associations with Chronic Diseases.</title>
        <authorList>
            <person name="Tisza M.J."/>
            <person name="Buck C.B."/>
        </authorList>
    </citation>
    <scope>NUCLEOTIDE SEQUENCE</scope>
    <source>
        <strain evidence="1">CtoNH1</strain>
    </source>
</reference>
<accession>A0A8S5QRE8</accession>
<sequence>MVPPGAVTERGFSSARYFSHECEFLICPHRIF</sequence>